<evidence type="ECO:0000313" key="2">
    <source>
        <dbReference type="Proteomes" id="UP001610444"/>
    </source>
</evidence>
<comment type="caution">
    <text evidence="1">The sequence shown here is derived from an EMBL/GenBank/DDBJ whole genome shotgun (WGS) entry which is preliminary data.</text>
</comment>
<evidence type="ECO:0000313" key="1">
    <source>
        <dbReference type="EMBL" id="KAL2847889.1"/>
    </source>
</evidence>
<proteinExistence type="predicted"/>
<dbReference type="RefSeq" id="XP_070897934.1">
    <property type="nucleotide sequence ID" value="XM_071035811.1"/>
</dbReference>
<protein>
    <submittedName>
        <fullName evidence="1">Uncharacterized protein</fullName>
    </submittedName>
</protein>
<reference evidence="1 2" key="1">
    <citation type="submission" date="2024-07" db="EMBL/GenBank/DDBJ databases">
        <title>Section-level genome sequencing and comparative genomics of Aspergillus sections Usti and Cavernicolus.</title>
        <authorList>
            <consortium name="Lawrence Berkeley National Laboratory"/>
            <person name="Nybo J.L."/>
            <person name="Vesth T.C."/>
            <person name="Theobald S."/>
            <person name="Frisvad J.C."/>
            <person name="Larsen T.O."/>
            <person name="Kjaerboelling I."/>
            <person name="Rothschild-Mancinelli K."/>
            <person name="Lyhne E.K."/>
            <person name="Kogle M.E."/>
            <person name="Barry K."/>
            <person name="Clum A."/>
            <person name="Na H."/>
            <person name="Ledsgaard L."/>
            <person name="Lin J."/>
            <person name="Lipzen A."/>
            <person name="Kuo A."/>
            <person name="Riley R."/>
            <person name="Mondo S."/>
            <person name="LaButti K."/>
            <person name="Haridas S."/>
            <person name="Pangalinan J."/>
            <person name="Salamov A.A."/>
            <person name="Simmons B.A."/>
            <person name="Magnuson J.K."/>
            <person name="Chen J."/>
            <person name="Drula E."/>
            <person name="Henrissat B."/>
            <person name="Wiebenga A."/>
            <person name="Lubbers R.J."/>
            <person name="Gomes A.C."/>
            <person name="Macurrencykelacurrency M.R."/>
            <person name="Stajich J."/>
            <person name="Grigoriev I.V."/>
            <person name="Mortensen U.H."/>
            <person name="De vries R.P."/>
            <person name="Baker S.E."/>
            <person name="Andersen M.R."/>
        </authorList>
    </citation>
    <scope>NUCLEOTIDE SEQUENCE [LARGE SCALE GENOMIC DNA]</scope>
    <source>
        <strain evidence="1 2">CBS 756.74</strain>
    </source>
</reference>
<gene>
    <name evidence="1" type="ORF">BJX68DRAFT_105269</name>
</gene>
<keyword evidence="2" id="KW-1185">Reference proteome</keyword>
<accession>A0ABR4K827</accession>
<dbReference type="Proteomes" id="UP001610444">
    <property type="component" value="Unassembled WGS sequence"/>
</dbReference>
<dbReference type="GeneID" id="98150975"/>
<name>A0ABR4K827_9EURO</name>
<sequence length="76" mass="8935">MRQRNGSRTLWEHSSNKEMESSCDKIVKNLIMNDNEHKTCHISAQLHLLTLIYHDDIISLRHESFPAQSDHQPDPR</sequence>
<organism evidence="1 2">
    <name type="scientific">Aspergillus pseudodeflectus</name>
    <dbReference type="NCBI Taxonomy" id="176178"/>
    <lineage>
        <taxon>Eukaryota</taxon>
        <taxon>Fungi</taxon>
        <taxon>Dikarya</taxon>
        <taxon>Ascomycota</taxon>
        <taxon>Pezizomycotina</taxon>
        <taxon>Eurotiomycetes</taxon>
        <taxon>Eurotiomycetidae</taxon>
        <taxon>Eurotiales</taxon>
        <taxon>Aspergillaceae</taxon>
        <taxon>Aspergillus</taxon>
        <taxon>Aspergillus subgen. Nidulantes</taxon>
    </lineage>
</organism>
<dbReference type="EMBL" id="JBFXLR010000027">
    <property type="protein sequence ID" value="KAL2847889.1"/>
    <property type="molecule type" value="Genomic_DNA"/>
</dbReference>